<proteinExistence type="predicted"/>
<keyword evidence="2" id="KW-1133">Transmembrane helix</keyword>
<feature type="region of interest" description="Disordered" evidence="1">
    <location>
        <begin position="179"/>
        <end position="199"/>
    </location>
</feature>
<name>A0A6J4LYZ3_9ACTN</name>
<accession>A0A6J4LYZ3</accession>
<sequence>MHSTFADKPAVVGWTERLEASTRVDSLVRLAQPLVDALLADPDRADALQGRWLGHAIHPPLTDVPIGAWTSATILDLVGGRQAQPAAKRLVGVGILAALPTAVTGWAEWGATEQRAKRVGVVHAGSNVAALVLYAASWRARARGKQLRGVALGLGGGLALGFGGYLGGHLVEARNVSSRHPAFDDDDDGPGSPAGPVAP</sequence>
<dbReference type="EMBL" id="CADCUI010000027">
    <property type="protein sequence ID" value="CAA9345577.1"/>
    <property type="molecule type" value="Genomic_DNA"/>
</dbReference>
<reference evidence="4" key="1">
    <citation type="submission" date="2020-02" db="EMBL/GenBank/DDBJ databases">
        <authorList>
            <person name="Meier V. D."/>
        </authorList>
    </citation>
    <scope>NUCLEOTIDE SEQUENCE</scope>
    <source>
        <strain evidence="4">AVDCRST_MAG34</strain>
    </source>
</reference>
<protein>
    <submittedName>
        <fullName evidence="4">Ferredoxin, 2Fe-2S</fullName>
    </submittedName>
</protein>
<evidence type="ECO:0000259" key="3">
    <source>
        <dbReference type="Pfam" id="PF09990"/>
    </source>
</evidence>
<feature type="transmembrane region" description="Helical" evidence="2">
    <location>
        <begin position="119"/>
        <end position="138"/>
    </location>
</feature>
<gene>
    <name evidence="4" type="ORF">AVDCRST_MAG34-1223</name>
</gene>
<dbReference type="InterPro" id="IPR019251">
    <property type="entry name" value="DUF2231_TM"/>
</dbReference>
<keyword evidence="2" id="KW-0472">Membrane</keyword>
<dbReference type="Pfam" id="PF09990">
    <property type="entry name" value="DUF2231"/>
    <property type="match status" value="1"/>
</dbReference>
<feature type="compositionally biased region" description="Low complexity" evidence="1">
    <location>
        <begin position="190"/>
        <end position="199"/>
    </location>
</feature>
<evidence type="ECO:0000313" key="4">
    <source>
        <dbReference type="EMBL" id="CAA9345577.1"/>
    </source>
</evidence>
<feature type="transmembrane region" description="Helical" evidence="2">
    <location>
        <begin position="150"/>
        <end position="171"/>
    </location>
</feature>
<feature type="domain" description="DUF2231" evidence="3">
    <location>
        <begin position="54"/>
        <end position="176"/>
    </location>
</feature>
<dbReference type="AlphaFoldDB" id="A0A6J4LYZ3"/>
<evidence type="ECO:0000256" key="1">
    <source>
        <dbReference type="SAM" id="MobiDB-lite"/>
    </source>
</evidence>
<keyword evidence="2" id="KW-0812">Transmembrane</keyword>
<feature type="transmembrane region" description="Helical" evidence="2">
    <location>
        <begin position="90"/>
        <end position="107"/>
    </location>
</feature>
<organism evidence="4">
    <name type="scientific">uncultured Nocardioidaceae bacterium</name>
    <dbReference type="NCBI Taxonomy" id="253824"/>
    <lineage>
        <taxon>Bacteria</taxon>
        <taxon>Bacillati</taxon>
        <taxon>Actinomycetota</taxon>
        <taxon>Actinomycetes</taxon>
        <taxon>Propionibacteriales</taxon>
        <taxon>Nocardioidaceae</taxon>
        <taxon>environmental samples</taxon>
    </lineage>
</organism>
<evidence type="ECO:0000256" key="2">
    <source>
        <dbReference type="SAM" id="Phobius"/>
    </source>
</evidence>